<keyword evidence="2 4" id="KW-0808">Transferase</keyword>
<evidence type="ECO:0000256" key="4">
    <source>
        <dbReference type="PROSITE-ProRule" id="PRU01024"/>
    </source>
</evidence>
<evidence type="ECO:0000313" key="6">
    <source>
        <dbReference type="Proteomes" id="UP000710385"/>
    </source>
</evidence>
<dbReference type="Proteomes" id="UP000710385">
    <property type="component" value="Unassembled WGS sequence"/>
</dbReference>
<evidence type="ECO:0000256" key="2">
    <source>
        <dbReference type="ARBA" id="ARBA00022679"/>
    </source>
</evidence>
<name>A0A928TW97_UNCKA</name>
<evidence type="ECO:0000256" key="3">
    <source>
        <dbReference type="ARBA" id="ARBA00022691"/>
    </source>
</evidence>
<dbReference type="PROSITE" id="PS01231">
    <property type="entry name" value="TRMA_2"/>
    <property type="match status" value="1"/>
</dbReference>
<dbReference type="GO" id="GO:0008173">
    <property type="term" value="F:RNA methyltransferase activity"/>
    <property type="evidence" value="ECO:0007669"/>
    <property type="project" value="InterPro"/>
</dbReference>
<dbReference type="CDD" id="cd02440">
    <property type="entry name" value="AdoMet_MTases"/>
    <property type="match status" value="1"/>
</dbReference>
<dbReference type="InterPro" id="IPR012340">
    <property type="entry name" value="NA-bd_OB-fold"/>
</dbReference>
<dbReference type="GO" id="GO:0006396">
    <property type="term" value="P:RNA processing"/>
    <property type="evidence" value="ECO:0007669"/>
    <property type="project" value="InterPro"/>
</dbReference>
<feature type="binding site" evidence="4">
    <location>
        <position position="348"/>
    </location>
    <ligand>
        <name>S-adenosyl-L-methionine</name>
        <dbReference type="ChEBI" id="CHEBI:59789"/>
    </ligand>
</feature>
<accession>A0A928TW97</accession>
<feature type="binding site" evidence="4">
    <location>
        <position position="325"/>
    </location>
    <ligand>
        <name>S-adenosyl-L-methionine</name>
        <dbReference type="ChEBI" id="CHEBI:59789"/>
    </ligand>
</feature>
<dbReference type="Gene3D" id="3.40.50.150">
    <property type="entry name" value="Vaccinia Virus protein VP39"/>
    <property type="match status" value="1"/>
</dbReference>
<dbReference type="SUPFAM" id="SSF53335">
    <property type="entry name" value="S-adenosyl-L-methionine-dependent methyltransferases"/>
    <property type="match status" value="1"/>
</dbReference>
<feature type="binding site" evidence="4">
    <location>
        <position position="393"/>
    </location>
    <ligand>
        <name>S-adenosyl-L-methionine</name>
        <dbReference type="ChEBI" id="CHEBI:59789"/>
    </ligand>
</feature>
<keyword evidence="1 4" id="KW-0489">Methyltransferase</keyword>
<protein>
    <submittedName>
        <fullName evidence="5">Class I SAM-dependent RNA methyltransferase</fullName>
    </submittedName>
</protein>
<keyword evidence="3 4" id="KW-0949">S-adenosyl-L-methionine</keyword>
<dbReference type="PANTHER" id="PTHR11061">
    <property type="entry name" value="RNA M5U METHYLTRANSFERASE"/>
    <property type="match status" value="1"/>
</dbReference>
<dbReference type="Gene3D" id="2.40.50.140">
    <property type="entry name" value="Nucleic acid-binding proteins"/>
    <property type="match status" value="1"/>
</dbReference>
<evidence type="ECO:0000313" key="5">
    <source>
        <dbReference type="EMBL" id="MBE7525560.1"/>
    </source>
</evidence>
<organism evidence="5 6">
    <name type="scientific">candidate division WWE3 bacterium</name>
    <dbReference type="NCBI Taxonomy" id="2053526"/>
    <lineage>
        <taxon>Bacteria</taxon>
        <taxon>Katanobacteria</taxon>
    </lineage>
</organism>
<dbReference type="Pfam" id="PF05958">
    <property type="entry name" value="tRNA_U5-meth_tr"/>
    <property type="match status" value="1"/>
</dbReference>
<proteinExistence type="inferred from homology"/>
<gene>
    <name evidence="5" type="ORF">HS096_04220</name>
</gene>
<dbReference type="PANTHER" id="PTHR11061:SF30">
    <property type="entry name" value="TRNA (URACIL(54)-C(5))-METHYLTRANSFERASE"/>
    <property type="match status" value="1"/>
</dbReference>
<comment type="similarity">
    <text evidence="4">Belongs to the class I-like SAM-binding methyltransferase superfamily. RNA M5U methyltransferase family.</text>
</comment>
<dbReference type="AlphaFoldDB" id="A0A928TW97"/>
<dbReference type="InterPro" id="IPR029063">
    <property type="entry name" value="SAM-dependent_MTases_sf"/>
</dbReference>
<dbReference type="Gene3D" id="2.40.50.1070">
    <property type="match status" value="1"/>
</dbReference>
<sequence length="465" mass="53095">MKYGEIVRGVIDRFDKKGRGIFDISLPDGRKKPMAVPFTTVGDEVEATHIKREQGRYFGRLEQILSPGPDRIPLPDPVFKDFSGAMWLHIDYDAQLRFKRDMINRAFEEAGHDERIDAVIPDDPRPADHGHFFYRNRMDYVFGHKGEIGLKAYGAWNKYIDVRKDILLSPDVPAILDVFRAFMKEHPILEPWDAKHHRGDVRYAVIREGKHTGQRLIALVVKDLNRISDGMREVLKEKLDGFATDILLSENSKMTDISYGVVQVPLKGDAIFEEEVNGTMYAIHVNSFFQTNTAMAAKLQDIVWDNVPARANRHPYTACRLLDLYCGLGFFAVNFARRDPELVVKGFEIDEASIELATDNAKQNGVGDRCEFFAEKSENLAWEDIDADTVIVDPPRAGLHPKVIQTLVDKKYPALIYVSCNYHRLTEELKKLKRAYRVDDVKALDLFPHTPHVEVVAKLTSRIET</sequence>
<dbReference type="EMBL" id="JABTTY010000001">
    <property type="protein sequence ID" value="MBE7525560.1"/>
    <property type="molecule type" value="Genomic_DNA"/>
</dbReference>
<feature type="binding site" evidence="4">
    <location>
        <position position="290"/>
    </location>
    <ligand>
        <name>S-adenosyl-L-methionine</name>
        <dbReference type="ChEBI" id="CHEBI:59789"/>
    </ligand>
</feature>
<reference evidence="5" key="1">
    <citation type="submission" date="2020-05" db="EMBL/GenBank/DDBJ databases">
        <title>High-Quality Genomes of Partial-Nitritation/Anammox System by Hierarchical Clustering Based Hybrid Assembly.</title>
        <authorList>
            <person name="Liu L."/>
            <person name="Wang Y."/>
            <person name="Che Y."/>
            <person name="Chen Y."/>
            <person name="Xia Y."/>
            <person name="Luo R."/>
            <person name="Cheng S.H."/>
            <person name="Zheng C."/>
            <person name="Zhang T."/>
        </authorList>
    </citation>
    <scope>NUCLEOTIDE SEQUENCE</scope>
    <source>
        <strain evidence="5">H1_PAT1</strain>
    </source>
</reference>
<comment type="caution">
    <text evidence="5">The sequence shown here is derived from an EMBL/GenBank/DDBJ whole genome shotgun (WGS) entry which is preliminary data.</text>
</comment>
<dbReference type="GO" id="GO:0032259">
    <property type="term" value="P:methylation"/>
    <property type="evidence" value="ECO:0007669"/>
    <property type="project" value="UniProtKB-KW"/>
</dbReference>
<dbReference type="InterPro" id="IPR010280">
    <property type="entry name" value="U5_MeTrfase_fam"/>
</dbReference>
<evidence type="ECO:0000256" key="1">
    <source>
        <dbReference type="ARBA" id="ARBA00022603"/>
    </source>
</evidence>
<dbReference type="InterPro" id="IPR030391">
    <property type="entry name" value="MeTrfase_TrmA_CS"/>
</dbReference>
<feature type="active site" description="Nucleophile" evidence="4">
    <location>
        <position position="420"/>
    </location>
</feature>
<dbReference type="PROSITE" id="PS51687">
    <property type="entry name" value="SAM_MT_RNA_M5U"/>
    <property type="match status" value="1"/>
</dbReference>